<dbReference type="InterPro" id="IPR036907">
    <property type="entry name" value="5'-Nucleotdase_C_sf"/>
</dbReference>
<dbReference type="PANTHER" id="PTHR11575">
    <property type="entry name" value="5'-NUCLEOTIDASE-RELATED"/>
    <property type="match status" value="1"/>
</dbReference>
<dbReference type="GO" id="GO:0016787">
    <property type="term" value="F:hydrolase activity"/>
    <property type="evidence" value="ECO:0007669"/>
    <property type="project" value="InterPro"/>
</dbReference>
<dbReference type="RefSeq" id="WP_164032298.1">
    <property type="nucleotide sequence ID" value="NZ_JAABOQ010000004.1"/>
</dbReference>
<gene>
    <name evidence="2" type="ORF">GWK10_10390</name>
</gene>
<dbReference type="PANTHER" id="PTHR11575:SF24">
    <property type="entry name" value="5'-NUCLEOTIDASE"/>
    <property type="match status" value="1"/>
</dbReference>
<sequence length="252" mass="28558">MKIQQIVLFITFCFLVGCKNTSPHLKTIEAKQLAIDATIPNDPTIDSIVKPYQKRVNEELNRVLSYSSKDMHKNDGHYESTIGNFMADLLLERANAVLEKRENIKADVCLLNHGGIRSAIGKGPINMQHMYDVMPFENTLVAVELSGDKIQEMLAYLSKAKRAHPIAGMTITLDKDLKVVDAKIGGKKIDENKNYLVATSNFLYQGGDNMHFLANPVKYYELDYLIRNAMVDYLQKTDTIDVSLDNRFIQRQ</sequence>
<organism evidence="2 3">
    <name type="scientific">Spongiivirga citrea</name>
    <dbReference type="NCBI Taxonomy" id="1481457"/>
    <lineage>
        <taxon>Bacteria</taxon>
        <taxon>Pseudomonadati</taxon>
        <taxon>Bacteroidota</taxon>
        <taxon>Flavobacteriia</taxon>
        <taxon>Flavobacteriales</taxon>
        <taxon>Flavobacteriaceae</taxon>
        <taxon>Spongiivirga</taxon>
    </lineage>
</organism>
<evidence type="ECO:0000313" key="3">
    <source>
        <dbReference type="Proteomes" id="UP000474296"/>
    </source>
</evidence>
<dbReference type="Gene3D" id="3.90.780.10">
    <property type="entry name" value="5'-Nucleotidase, C-terminal domain"/>
    <property type="match status" value="1"/>
</dbReference>
<dbReference type="GO" id="GO:0009166">
    <property type="term" value="P:nucleotide catabolic process"/>
    <property type="evidence" value="ECO:0007669"/>
    <property type="project" value="InterPro"/>
</dbReference>
<dbReference type="EMBL" id="JAABOQ010000004">
    <property type="protein sequence ID" value="NER17621.1"/>
    <property type="molecule type" value="Genomic_DNA"/>
</dbReference>
<feature type="domain" description="5'-Nucleotidase C-terminal" evidence="1">
    <location>
        <begin position="74"/>
        <end position="213"/>
    </location>
</feature>
<evidence type="ECO:0000259" key="1">
    <source>
        <dbReference type="Pfam" id="PF02872"/>
    </source>
</evidence>
<comment type="caution">
    <text evidence="2">The sequence shown here is derived from an EMBL/GenBank/DDBJ whole genome shotgun (WGS) entry which is preliminary data.</text>
</comment>
<dbReference type="Proteomes" id="UP000474296">
    <property type="component" value="Unassembled WGS sequence"/>
</dbReference>
<name>A0A6M0CIB7_9FLAO</name>
<dbReference type="SUPFAM" id="SSF55816">
    <property type="entry name" value="5'-nucleotidase (syn. UDP-sugar hydrolase), C-terminal domain"/>
    <property type="match status" value="1"/>
</dbReference>
<dbReference type="AlphaFoldDB" id="A0A6M0CIB7"/>
<dbReference type="Pfam" id="PF02872">
    <property type="entry name" value="5_nucleotid_C"/>
    <property type="match status" value="1"/>
</dbReference>
<dbReference type="InterPro" id="IPR006179">
    <property type="entry name" value="5_nucleotidase/apyrase"/>
</dbReference>
<accession>A0A6M0CIB7</accession>
<proteinExistence type="predicted"/>
<keyword evidence="3" id="KW-1185">Reference proteome</keyword>
<reference evidence="2 3" key="1">
    <citation type="submission" date="2020-01" db="EMBL/GenBank/DDBJ databases">
        <title>Spongiivirga citrea KCTC 32990T.</title>
        <authorList>
            <person name="Wang G."/>
        </authorList>
    </citation>
    <scope>NUCLEOTIDE SEQUENCE [LARGE SCALE GENOMIC DNA]</scope>
    <source>
        <strain evidence="2 3">KCTC 32990</strain>
    </source>
</reference>
<dbReference type="InterPro" id="IPR008334">
    <property type="entry name" value="5'-Nucleotdase_C"/>
</dbReference>
<protein>
    <recommendedName>
        <fullName evidence="1">5'-Nucleotidase C-terminal domain-containing protein</fullName>
    </recommendedName>
</protein>
<dbReference type="PROSITE" id="PS51257">
    <property type="entry name" value="PROKAR_LIPOPROTEIN"/>
    <property type="match status" value="1"/>
</dbReference>
<dbReference type="PRINTS" id="PR01607">
    <property type="entry name" value="APYRASEFAMLY"/>
</dbReference>
<evidence type="ECO:0000313" key="2">
    <source>
        <dbReference type="EMBL" id="NER17621.1"/>
    </source>
</evidence>